<evidence type="ECO:0000313" key="12">
    <source>
        <dbReference type="Proteomes" id="UP000807353"/>
    </source>
</evidence>
<dbReference type="PROSITE" id="PS50014">
    <property type="entry name" value="BROMODOMAIN_2"/>
    <property type="match status" value="2"/>
</dbReference>
<dbReference type="PANTHER" id="PTHR16062">
    <property type="entry name" value="SWI/SNF-RELATED"/>
    <property type="match status" value="1"/>
</dbReference>
<feature type="compositionally biased region" description="Basic residues" evidence="9">
    <location>
        <begin position="545"/>
        <end position="555"/>
    </location>
</feature>
<dbReference type="GO" id="GO:0016586">
    <property type="term" value="C:RSC-type complex"/>
    <property type="evidence" value="ECO:0007669"/>
    <property type="project" value="InterPro"/>
</dbReference>
<dbReference type="Pfam" id="PF00439">
    <property type="entry name" value="Bromodomain"/>
    <property type="match status" value="2"/>
</dbReference>
<keyword evidence="12" id="KW-1185">Reference proteome</keyword>
<dbReference type="OrthoDB" id="6017at2759"/>
<dbReference type="InterPro" id="IPR001487">
    <property type="entry name" value="Bromodomain"/>
</dbReference>
<sequence length="555" mass="61829">MSKRELRHITGASEAEGSRPKRRRETAGASSDVDVIHSEPIFLEVQVKKEGDSTDEVVVKEQGLKLWQTVKDAVNKEGRNISVDFLKKPSKRQYADYYQFIQKPIALDDIKKQLDHGGYGSLEAVKQDLELCFNNAKQYNMKDSDIWKDAKDLLKIVHKTYNKLVLLDDECENGDVDGEKKGKSKAPNLNRLIKSRLQKLVARTDSDGRVISTEFMELPSKKDWPWYYKEIKHPQCLENIFKRIKRKEYHNSSEFAADVELVFSNAMAFNQEHTPIWEDARSLRDHFRILMSDLPPPYTLQEYVKPSNGKIKIKMPPAVQLSTPVAAIPVTHPTADTRSSTSSLLLRVPASNIAREAKDAKVSPGASPTPIVSPIPSMPAEASAPPVSLPTPPTQPSLPTVSGQPLVNAVFAHYPNASYAPPDSTPTVPIASSSSNPPTEAVQVLSKSKSKSPSASLSYLKYQLKTVVFTTRPNGRTISLDYRDGVKSWATRLVEGETGLSVGQIYFLRDEDEESSGEEEELELEAKQEEGEEGKHLENDVPPKNGKKKGKGRGR</sequence>
<keyword evidence="7" id="KW-0539">Nucleus</keyword>
<organism evidence="11 12">
    <name type="scientific">Collybia nuda</name>
    <dbReference type="NCBI Taxonomy" id="64659"/>
    <lineage>
        <taxon>Eukaryota</taxon>
        <taxon>Fungi</taxon>
        <taxon>Dikarya</taxon>
        <taxon>Basidiomycota</taxon>
        <taxon>Agaricomycotina</taxon>
        <taxon>Agaricomycetes</taxon>
        <taxon>Agaricomycetidae</taxon>
        <taxon>Agaricales</taxon>
        <taxon>Tricholomatineae</taxon>
        <taxon>Clitocybaceae</taxon>
        <taxon>Collybia</taxon>
    </lineage>
</organism>
<comment type="caution">
    <text evidence="11">The sequence shown here is derived from an EMBL/GenBank/DDBJ whole genome shotgun (WGS) entry which is preliminary data.</text>
</comment>
<keyword evidence="2" id="KW-0677">Repeat</keyword>
<dbReference type="EMBL" id="MU150229">
    <property type="protein sequence ID" value="KAF9469838.1"/>
    <property type="molecule type" value="Genomic_DNA"/>
</dbReference>
<evidence type="ECO:0000256" key="2">
    <source>
        <dbReference type="ARBA" id="ARBA00022737"/>
    </source>
</evidence>
<dbReference type="GO" id="GO:0006368">
    <property type="term" value="P:transcription elongation by RNA polymerase II"/>
    <property type="evidence" value="ECO:0007669"/>
    <property type="project" value="TreeGrafter"/>
</dbReference>
<feature type="compositionally biased region" description="Pro residues" evidence="9">
    <location>
        <begin position="387"/>
        <end position="396"/>
    </location>
</feature>
<feature type="domain" description="Bromo" evidence="10">
    <location>
        <begin position="77"/>
        <end position="147"/>
    </location>
</feature>
<feature type="compositionally biased region" description="Acidic residues" evidence="9">
    <location>
        <begin position="510"/>
        <end position="523"/>
    </location>
</feature>
<feature type="region of interest" description="Disordered" evidence="9">
    <location>
        <begin position="356"/>
        <end position="401"/>
    </location>
</feature>
<evidence type="ECO:0000256" key="1">
    <source>
        <dbReference type="ARBA" id="ARBA00004123"/>
    </source>
</evidence>
<dbReference type="GO" id="GO:0006338">
    <property type="term" value="P:chromatin remodeling"/>
    <property type="evidence" value="ECO:0007669"/>
    <property type="project" value="InterPro"/>
</dbReference>
<evidence type="ECO:0000256" key="9">
    <source>
        <dbReference type="SAM" id="MobiDB-lite"/>
    </source>
</evidence>
<dbReference type="InterPro" id="IPR036427">
    <property type="entry name" value="Bromodomain-like_sf"/>
</dbReference>
<reference evidence="11" key="1">
    <citation type="submission" date="2020-11" db="EMBL/GenBank/DDBJ databases">
        <authorList>
            <consortium name="DOE Joint Genome Institute"/>
            <person name="Ahrendt S."/>
            <person name="Riley R."/>
            <person name="Andreopoulos W."/>
            <person name="Labutti K."/>
            <person name="Pangilinan J."/>
            <person name="Ruiz-Duenas F.J."/>
            <person name="Barrasa J.M."/>
            <person name="Sanchez-Garcia M."/>
            <person name="Camarero S."/>
            <person name="Miyauchi S."/>
            <person name="Serrano A."/>
            <person name="Linde D."/>
            <person name="Babiker R."/>
            <person name="Drula E."/>
            <person name="Ayuso-Fernandez I."/>
            <person name="Pacheco R."/>
            <person name="Padilla G."/>
            <person name="Ferreira P."/>
            <person name="Barriuso J."/>
            <person name="Kellner H."/>
            <person name="Castanera R."/>
            <person name="Alfaro M."/>
            <person name="Ramirez L."/>
            <person name="Pisabarro A.G."/>
            <person name="Kuo A."/>
            <person name="Tritt A."/>
            <person name="Lipzen A."/>
            <person name="He G."/>
            <person name="Yan M."/>
            <person name="Ng V."/>
            <person name="Cullen D."/>
            <person name="Martin F."/>
            <person name="Rosso M.-N."/>
            <person name="Henrissat B."/>
            <person name="Hibbett D."/>
            <person name="Martinez A.T."/>
            <person name="Grigoriev I.V."/>
        </authorList>
    </citation>
    <scope>NUCLEOTIDE SEQUENCE</scope>
    <source>
        <strain evidence="11">CBS 247.69</strain>
    </source>
</reference>
<gene>
    <name evidence="11" type="ORF">BDZ94DRAFT_1181318</name>
</gene>
<keyword evidence="5 8" id="KW-0103">Bromodomain</keyword>
<dbReference type="CDD" id="cd04369">
    <property type="entry name" value="Bromodomain"/>
    <property type="match status" value="1"/>
</dbReference>
<dbReference type="InterPro" id="IPR037382">
    <property type="entry name" value="Rsc/polybromo"/>
</dbReference>
<protein>
    <submittedName>
        <fullName evidence="11">Bromodomain-containing protein</fullName>
    </submittedName>
</protein>
<feature type="domain" description="Bromo" evidence="10">
    <location>
        <begin position="207"/>
        <end position="277"/>
    </location>
</feature>
<dbReference type="PANTHER" id="PTHR16062:SF19">
    <property type="entry name" value="PROTEIN POLYBROMO-1"/>
    <property type="match status" value="1"/>
</dbReference>
<evidence type="ECO:0000256" key="6">
    <source>
        <dbReference type="ARBA" id="ARBA00023163"/>
    </source>
</evidence>
<evidence type="ECO:0000256" key="5">
    <source>
        <dbReference type="ARBA" id="ARBA00023117"/>
    </source>
</evidence>
<feature type="compositionally biased region" description="Basic and acidic residues" evidence="9">
    <location>
        <begin position="524"/>
        <end position="541"/>
    </location>
</feature>
<comment type="subcellular location">
    <subcellularLocation>
        <location evidence="1">Nucleus</location>
    </subcellularLocation>
</comment>
<keyword evidence="6" id="KW-0804">Transcription</keyword>
<keyword evidence="3" id="KW-0156">Chromatin regulator</keyword>
<dbReference type="SUPFAM" id="SSF47370">
    <property type="entry name" value="Bromodomain"/>
    <property type="match status" value="2"/>
</dbReference>
<feature type="region of interest" description="Disordered" evidence="9">
    <location>
        <begin position="510"/>
        <end position="555"/>
    </location>
</feature>
<evidence type="ECO:0000256" key="7">
    <source>
        <dbReference type="ARBA" id="ARBA00023242"/>
    </source>
</evidence>
<dbReference type="PRINTS" id="PR00503">
    <property type="entry name" value="BROMODOMAIN"/>
</dbReference>
<feature type="region of interest" description="Disordered" evidence="9">
    <location>
        <begin position="1"/>
        <end position="31"/>
    </location>
</feature>
<accession>A0A9P6CRQ5</accession>
<feature type="non-terminal residue" evidence="11">
    <location>
        <position position="555"/>
    </location>
</feature>
<dbReference type="AlphaFoldDB" id="A0A9P6CRQ5"/>
<name>A0A9P6CRQ5_9AGAR</name>
<keyword evidence="4" id="KW-0805">Transcription regulation</keyword>
<evidence type="ECO:0000256" key="4">
    <source>
        <dbReference type="ARBA" id="ARBA00023015"/>
    </source>
</evidence>
<evidence type="ECO:0000256" key="3">
    <source>
        <dbReference type="ARBA" id="ARBA00022853"/>
    </source>
</evidence>
<evidence type="ECO:0000256" key="8">
    <source>
        <dbReference type="PROSITE-ProRule" id="PRU00035"/>
    </source>
</evidence>
<dbReference type="Proteomes" id="UP000807353">
    <property type="component" value="Unassembled WGS sequence"/>
</dbReference>
<evidence type="ECO:0000259" key="10">
    <source>
        <dbReference type="PROSITE" id="PS50014"/>
    </source>
</evidence>
<proteinExistence type="predicted"/>
<dbReference type="Gene3D" id="1.20.920.10">
    <property type="entry name" value="Bromodomain-like"/>
    <property type="match status" value="2"/>
</dbReference>
<dbReference type="GO" id="GO:0003682">
    <property type="term" value="F:chromatin binding"/>
    <property type="evidence" value="ECO:0007669"/>
    <property type="project" value="TreeGrafter"/>
</dbReference>
<evidence type="ECO:0000313" key="11">
    <source>
        <dbReference type="EMBL" id="KAF9469838.1"/>
    </source>
</evidence>
<dbReference type="SMART" id="SM00297">
    <property type="entry name" value="BROMO"/>
    <property type="match status" value="2"/>
</dbReference>